<comment type="caution">
    <text evidence="1">The sequence shown here is derived from an EMBL/GenBank/DDBJ whole genome shotgun (WGS) entry which is preliminary data.</text>
</comment>
<dbReference type="EMBL" id="DYWQ01000098">
    <property type="protein sequence ID" value="HJF45496.1"/>
    <property type="molecule type" value="Genomic_DNA"/>
</dbReference>
<dbReference type="RefSeq" id="WP_274959256.1">
    <property type="nucleotide sequence ID" value="NZ_DYWQ01000098.1"/>
</dbReference>
<sequence length="142" mass="16266">MERMPGMPQIDDMRRLWSEGCCISEIARRTGHDRKTVRKFLDEVDFSPEPPAGVVPGPSKLGPYKPTIDSILEADRHVWRKQRHTARKILAELRRAGYDGGYTLVQKYVHDRRLEMRGRAPEGFLDLEWSPGTAQADFGECV</sequence>
<dbReference type="AlphaFoldDB" id="A0A921GGC8"/>
<proteinExistence type="predicted"/>
<organism evidence="1 2">
    <name type="scientific">Thermophilibacter provencensis</name>
    <dbReference type="NCBI Taxonomy" id="1852386"/>
    <lineage>
        <taxon>Bacteria</taxon>
        <taxon>Bacillati</taxon>
        <taxon>Actinomycetota</taxon>
        <taxon>Coriobacteriia</taxon>
        <taxon>Coriobacteriales</taxon>
        <taxon>Atopobiaceae</taxon>
        <taxon>Thermophilibacter</taxon>
    </lineage>
</organism>
<dbReference type="Proteomes" id="UP000697330">
    <property type="component" value="Unassembled WGS sequence"/>
</dbReference>
<name>A0A921GGC8_9ACTN</name>
<gene>
    <name evidence="1" type="ORF">K8U72_06915</name>
</gene>
<evidence type="ECO:0000313" key="2">
    <source>
        <dbReference type="Proteomes" id="UP000697330"/>
    </source>
</evidence>
<reference evidence="1" key="2">
    <citation type="submission" date="2021-09" db="EMBL/GenBank/DDBJ databases">
        <authorList>
            <person name="Gilroy R."/>
        </authorList>
    </citation>
    <scope>NUCLEOTIDE SEQUENCE</scope>
    <source>
        <strain evidence="1">CHK124-7917</strain>
    </source>
</reference>
<protein>
    <recommendedName>
        <fullName evidence="3">HTH IS21-type domain-containing protein</fullName>
    </recommendedName>
</protein>
<evidence type="ECO:0008006" key="3">
    <source>
        <dbReference type="Google" id="ProtNLM"/>
    </source>
</evidence>
<evidence type="ECO:0000313" key="1">
    <source>
        <dbReference type="EMBL" id="HJF45496.1"/>
    </source>
</evidence>
<reference evidence="1" key="1">
    <citation type="journal article" date="2021" name="PeerJ">
        <title>Extensive microbial diversity within the chicken gut microbiome revealed by metagenomics and culture.</title>
        <authorList>
            <person name="Gilroy R."/>
            <person name="Ravi A."/>
            <person name="Getino M."/>
            <person name="Pursley I."/>
            <person name="Horton D.L."/>
            <person name="Alikhan N.F."/>
            <person name="Baker D."/>
            <person name="Gharbi K."/>
            <person name="Hall N."/>
            <person name="Watson M."/>
            <person name="Adriaenssens E.M."/>
            <person name="Foster-Nyarko E."/>
            <person name="Jarju S."/>
            <person name="Secka A."/>
            <person name="Antonio M."/>
            <person name="Oren A."/>
            <person name="Chaudhuri R.R."/>
            <person name="La Ragione R."/>
            <person name="Hildebrand F."/>
            <person name="Pallen M.J."/>
        </authorList>
    </citation>
    <scope>NUCLEOTIDE SEQUENCE</scope>
    <source>
        <strain evidence="1">CHK124-7917</strain>
    </source>
</reference>
<accession>A0A921GGC8</accession>